<feature type="compositionally biased region" description="Polar residues" evidence="6">
    <location>
        <begin position="324"/>
        <end position="333"/>
    </location>
</feature>
<evidence type="ECO:0000256" key="1">
    <source>
        <dbReference type="ARBA" id="ARBA00022723"/>
    </source>
</evidence>
<sequence length="665" mass="74893">MSFSVSVKGLKDGKQLVVRPKNETTPSSAGGLFSGISATFLSEIDKSNVKQEEDERMLLKKPMFCPRMGCRGVLGKIQYKNSLPFYRCTKCGKNPAIPDPPKIPEHSSKSRSQYPIKCCLVPDCMNSSAKIESWRTCKIRPFPCPRHKFEPSCLCQEPYQLIPFPPDATQRRLWLQLIGRYRTCALDDRKHAVCSLHFIDEQVTKRIPFPILNTSLKKDDSIKILKQYFDEKRVAQFKAILEEICDEEAAVNEKKLAQSRRSESVVLFDHGYKSFSTTKTIQKEHIMPLGHDYSNQPPKLENSNDVVSNQTEFENDDDAEEAPNLSSDPPEQQSHSKEKVQDPKANSKPAIPRIGVKVLSYNNPTITNAVNVPSKFNKKFCIKSGVQIRNAITVVKGEGEDCPDSVANEGIQCELEVGQSGITVSPAVAAVPNVIKHFQDQQQVKRQKIEKTDFHSKAMMREYSTLNSLPNCEGEGCAANKILCSQLIAEIKSLGNDIISLNWRKKSLSDRILKPTHCCQRCESTRRKNLELLDECRRLQILLVPGACPQNEFERRGKPISQQQKEFDFISLKRNAGVLDHDVYSELSDIKYCNPDNQFSVDINFSLIIRIGCGATVVGEVLISCNWKNLLQSEDRILEARPVHAALHYCANLCSCCSYSPCSLL</sequence>
<dbReference type="Pfam" id="PF05485">
    <property type="entry name" value="THAP"/>
    <property type="match status" value="1"/>
</dbReference>
<evidence type="ECO:0000256" key="3">
    <source>
        <dbReference type="ARBA" id="ARBA00022833"/>
    </source>
</evidence>
<dbReference type="PROSITE" id="PS50950">
    <property type="entry name" value="ZF_THAP"/>
    <property type="match status" value="1"/>
</dbReference>
<evidence type="ECO:0000313" key="8">
    <source>
        <dbReference type="Proteomes" id="UP000887565"/>
    </source>
</evidence>
<proteinExistence type="predicted"/>
<feature type="region of interest" description="Disordered" evidence="6">
    <location>
        <begin position="313"/>
        <end position="351"/>
    </location>
</feature>
<name>A0A915KPR9_ROMCU</name>
<dbReference type="InterPro" id="IPR006612">
    <property type="entry name" value="THAP_Znf"/>
</dbReference>
<protein>
    <submittedName>
        <fullName evidence="9">THAP-type domain-containing protein</fullName>
    </submittedName>
</protein>
<reference evidence="9" key="1">
    <citation type="submission" date="2022-11" db="UniProtKB">
        <authorList>
            <consortium name="WormBaseParasite"/>
        </authorList>
    </citation>
    <scope>IDENTIFICATION</scope>
</reference>
<accession>A0A915KPR9</accession>
<keyword evidence="2 5" id="KW-0863">Zinc-finger</keyword>
<keyword evidence="3" id="KW-0862">Zinc</keyword>
<dbReference type="Proteomes" id="UP000887565">
    <property type="component" value="Unplaced"/>
</dbReference>
<keyword evidence="1" id="KW-0479">Metal-binding</keyword>
<dbReference type="WBParaSite" id="nRc.2.0.1.t40736-RA">
    <property type="protein sequence ID" value="nRc.2.0.1.t40736-RA"/>
    <property type="gene ID" value="nRc.2.0.1.g40736"/>
</dbReference>
<keyword evidence="4 5" id="KW-0238">DNA-binding</keyword>
<evidence type="ECO:0000256" key="2">
    <source>
        <dbReference type="ARBA" id="ARBA00022771"/>
    </source>
</evidence>
<organism evidence="8 9">
    <name type="scientific">Romanomermis culicivorax</name>
    <name type="common">Nematode worm</name>
    <dbReference type="NCBI Taxonomy" id="13658"/>
    <lineage>
        <taxon>Eukaryota</taxon>
        <taxon>Metazoa</taxon>
        <taxon>Ecdysozoa</taxon>
        <taxon>Nematoda</taxon>
        <taxon>Enoplea</taxon>
        <taxon>Dorylaimia</taxon>
        <taxon>Mermithida</taxon>
        <taxon>Mermithoidea</taxon>
        <taxon>Mermithidae</taxon>
        <taxon>Romanomermis</taxon>
    </lineage>
</organism>
<feature type="domain" description="THAP-type" evidence="7">
    <location>
        <begin position="114"/>
        <end position="213"/>
    </location>
</feature>
<dbReference type="AlphaFoldDB" id="A0A915KPR9"/>
<evidence type="ECO:0000313" key="9">
    <source>
        <dbReference type="WBParaSite" id="nRc.2.0.1.t40736-RA"/>
    </source>
</evidence>
<dbReference type="GO" id="GO:0008270">
    <property type="term" value="F:zinc ion binding"/>
    <property type="evidence" value="ECO:0007669"/>
    <property type="project" value="UniProtKB-KW"/>
</dbReference>
<dbReference type="GO" id="GO:0003677">
    <property type="term" value="F:DNA binding"/>
    <property type="evidence" value="ECO:0007669"/>
    <property type="project" value="UniProtKB-UniRule"/>
</dbReference>
<evidence type="ECO:0000259" key="7">
    <source>
        <dbReference type="PROSITE" id="PS50950"/>
    </source>
</evidence>
<evidence type="ECO:0000256" key="6">
    <source>
        <dbReference type="SAM" id="MobiDB-lite"/>
    </source>
</evidence>
<evidence type="ECO:0000256" key="4">
    <source>
        <dbReference type="ARBA" id="ARBA00023125"/>
    </source>
</evidence>
<keyword evidence="8" id="KW-1185">Reference proteome</keyword>
<evidence type="ECO:0000256" key="5">
    <source>
        <dbReference type="PROSITE-ProRule" id="PRU00309"/>
    </source>
</evidence>